<evidence type="ECO:0000256" key="1">
    <source>
        <dbReference type="SAM" id="MobiDB-lite"/>
    </source>
</evidence>
<reference evidence="3 4" key="1">
    <citation type="submission" date="2019-06" db="EMBL/GenBank/DDBJ databases">
        <title>A chromosome-scale genome assembly of the European perch, Perca fluviatilis.</title>
        <authorList>
            <person name="Roques C."/>
            <person name="Zahm M."/>
            <person name="Cabau C."/>
            <person name="Klopp C."/>
            <person name="Bouchez O."/>
            <person name="Donnadieu C."/>
            <person name="Kuhl H."/>
            <person name="Gislard M."/>
            <person name="Guendouz S."/>
            <person name="Journot L."/>
            <person name="Haffray P."/>
            <person name="Bestin A."/>
            <person name="Morvezen R."/>
            <person name="Feron R."/>
            <person name="Wen M."/>
            <person name="Jouanno E."/>
            <person name="Herpin A."/>
            <person name="Schartl M."/>
            <person name="Postlethwait J."/>
            <person name="Schaerlinger B."/>
            <person name="Chardard D."/>
            <person name="Lecocq T."/>
            <person name="Poncet C."/>
            <person name="Jaffrelo L."/>
            <person name="Lampietro C."/>
            <person name="Guiguen Y."/>
        </authorList>
    </citation>
    <scope>NUCLEOTIDE SEQUENCE [LARGE SCALE GENOMIC DNA]</scope>
    <source>
        <tissue evidence="3">Blood</tissue>
    </source>
</reference>
<gene>
    <name evidence="3" type="ORF">PFLUV_G00160310</name>
</gene>
<keyword evidence="4" id="KW-1185">Reference proteome</keyword>
<sequence>MSSGFCVRVLVLLLLTFGQHAKALSYFDFQRSLEPASSENLEPVAAASAGGPRGSSGGSSPESRCLCTADILTLWYPNCSQLFLEAV</sequence>
<dbReference type="AlphaFoldDB" id="A0A6A5F1V2"/>
<feature type="chain" id="PRO_5025584248" evidence="2">
    <location>
        <begin position="24"/>
        <end position="87"/>
    </location>
</feature>
<name>A0A6A5F1V2_PERFL</name>
<organism evidence="3 4">
    <name type="scientific">Perca fluviatilis</name>
    <name type="common">European perch</name>
    <dbReference type="NCBI Taxonomy" id="8168"/>
    <lineage>
        <taxon>Eukaryota</taxon>
        <taxon>Metazoa</taxon>
        <taxon>Chordata</taxon>
        <taxon>Craniata</taxon>
        <taxon>Vertebrata</taxon>
        <taxon>Euteleostomi</taxon>
        <taxon>Actinopterygii</taxon>
        <taxon>Neopterygii</taxon>
        <taxon>Teleostei</taxon>
        <taxon>Neoteleostei</taxon>
        <taxon>Acanthomorphata</taxon>
        <taxon>Eupercaria</taxon>
        <taxon>Perciformes</taxon>
        <taxon>Percoidei</taxon>
        <taxon>Percidae</taxon>
        <taxon>Percinae</taxon>
        <taxon>Perca</taxon>
    </lineage>
</organism>
<feature type="signal peptide" evidence="2">
    <location>
        <begin position="1"/>
        <end position="23"/>
    </location>
</feature>
<protein>
    <submittedName>
        <fullName evidence="3">Uncharacterized protein</fullName>
    </submittedName>
</protein>
<dbReference type="Proteomes" id="UP000465112">
    <property type="component" value="Chromosome 13"/>
</dbReference>
<evidence type="ECO:0000313" key="4">
    <source>
        <dbReference type="Proteomes" id="UP000465112"/>
    </source>
</evidence>
<evidence type="ECO:0000256" key="2">
    <source>
        <dbReference type="SAM" id="SignalP"/>
    </source>
</evidence>
<comment type="caution">
    <text evidence="3">The sequence shown here is derived from an EMBL/GenBank/DDBJ whole genome shotgun (WGS) entry which is preliminary data.</text>
</comment>
<accession>A0A6A5F1V2</accession>
<keyword evidence="2" id="KW-0732">Signal</keyword>
<proteinExistence type="predicted"/>
<dbReference type="EMBL" id="VHII01000013">
    <property type="protein sequence ID" value="KAF1382044.1"/>
    <property type="molecule type" value="Genomic_DNA"/>
</dbReference>
<feature type="region of interest" description="Disordered" evidence="1">
    <location>
        <begin position="37"/>
        <end position="63"/>
    </location>
</feature>
<evidence type="ECO:0000313" key="3">
    <source>
        <dbReference type="EMBL" id="KAF1382044.1"/>
    </source>
</evidence>